<gene>
    <name evidence="1" type="ORF">H4O18_05085</name>
</gene>
<evidence type="ECO:0000313" key="2">
    <source>
        <dbReference type="Proteomes" id="UP000618952"/>
    </source>
</evidence>
<sequence>MNERQLAELLKYSSPNELYIVTWNNLLKLLFTPFKVIVSDDLEELAKGQVVWVEEVKVTKELKTVYIIHGRAYYYHHFDILTD</sequence>
<dbReference type="Proteomes" id="UP000618952">
    <property type="component" value="Unassembled WGS sequence"/>
</dbReference>
<proteinExistence type="predicted"/>
<evidence type="ECO:0000313" key="1">
    <source>
        <dbReference type="EMBL" id="MBC8767360.1"/>
    </source>
</evidence>
<reference evidence="1 2" key="1">
    <citation type="submission" date="2020-08" db="EMBL/GenBank/DDBJ databases">
        <title>Arenibacter gaetbuli sp. nov., isolated from a sand dune.</title>
        <authorList>
            <person name="Park S."/>
            <person name="Yoon J.-H."/>
        </authorList>
    </citation>
    <scope>NUCLEOTIDE SEQUENCE [LARGE SCALE GENOMIC DNA]</scope>
    <source>
        <strain evidence="1 2">BSSL-BM3</strain>
    </source>
</reference>
<comment type="caution">
    <text evidence="1">The sequence shown here is derived from an EMBL/GenBank/DDBJ whole genome shotgun (WGS) entry which is preliminary data.</text>
</comment>
<accession>A0ABR7QJJ3</accession>
<organism evidence="1 2">
    <name type="scientific">Arenibacter arenosicollis</name>
    <dbReference type="NCBI Taxonomy" id="2762274"/>
    <lineage>
        <taxon>Bacteria</taxon>
        <taxon>Pseudomonadati</taxon>
        <taxon>Bacteroidota</taxon>
        <taxon>Flavobacteriia</taxon>
        <taxon>Flavobacteriales</taxon>
        <taxon>Flavobacteriaceae</taxon>
        <taxon>Arenibacter</taxon>
    </lineage>
</organism>
<dbReference type="RefSeq" id="WP_187582395.1">
    <property type="nucleotide sequence ID" value="NZ_JACLHY010000003.1"/>
</dbReference>
<dbReference type="EMBL" id="JACLHY010000003">
    <property type="protein sequence ID" value="MBC8767360.1"/>
    <property type="molecule type" value="Genomic_DNA"/>
</dbReference>
<keyword evidence="2" id="KW-1185">Reference proteome</keyword>
<protein>
    <submittedName>
        <fullName evidence="1">Uncharacterized protein</fullName>
    </submittedName>
</protein>
<name>A0ABR7QJJ3_9FLAO</name>